<comment type="caution">
    <text evidence="8">The sequence shown here is derived from an EMBL/GenBank/DDBJ whole genome shotgun (WGS) entry which is preliminary data.</text>
</comment>
<dbReference type="SUPFAM" id="SSF50249">
    <property type="entry name" value="Nucleic acid-binding proteins"/>
    <property type="match status" value="3"/>
</dbReference>
<keyword evidence="5" id="KW-0540">Nuclease</keyword>
<feature type="site" description="Important for catalytic activity" evidence="5">
    <location>
        <position position="664"/>
    </location>
</feature>
<dbReference type="PANTHER" id="PTHR23355:SF9">
    <property type="entry name" value="DIS3-LIKE EXONUCLEASE 2"/>
    <property type="match status" value="1"/>
</dbReference>
<keyword evidence="9" id="KW-1185">Reference proteome</keyword>
<dbReference type="Proteomes" id="UP000825935">
    <property type="component" value="Chromosome 25"/>
</dbReference>
<evidence type="ECO:0000259" key="7">
    <source>
        <dbReference type="SMART" id="SM00955"/>
    </source>
</evidence>
<evidence type="ECO:0000256" key="3">
    <source>
        <dbReference type="ARBA" id="ARBA00022842"/>
    </source>
</evidence>
<dbReference type="Pfam" id="PF00773">
    <property type="entry name" value="RNB"/>
    <property type="match status" value="1"/>
</dbReference>
<keyword evidence="3 5" id="KW-0460">Magnesium</keyword>
<dbReference type="GO" id="GO:0003723">
    <property type="term" value="F:RNA binding"/>
    <property type="evidence" value="ECO:0007669"/>
    <property type="project" value="UniProtKB-KW"/>
</dbReference>
<comment type="subcellular location">
    <subcellularLocation>
        <location evidence="5">Cytoplasm</location>
    </subcellularLocation>
    <subcellularLocation>
        <location evidence="5">Cytoplasm</location>
        <location evidence="5">P-body</location>
    </subcellularLocation>
</comment>
<dbReference type="SMART" id="SM00955">
    <property type="entry name" value="RNB"/>
    <property type="match status" value="1"/>
</dbReference>
<keyword evidence="2 5" id="KW-0479">Metal-binding</keyword>
<dbReference type="InterPro" id="IPR022966">
    <property type="entry name" value="RNase_II/R_CS"/>
</dbReference>
<dbReference type="InterPro" id="IPR012340">
    <property type="entry name" value="NA-bd_OB-fold"/>
</dbReference>
<accession>A0A8T2RRN2</accession>
<evidence type="ECO:0000256" key="2">
    <source>
        <dbReference type="ARBA" id="ARBA00022723"/>
    </source>
</evidence>
<dbReference type="InterPro" id="IPR050180">
    <property type="entry name" value="RNR_Ribonuclease"/>
</dbReference>
<feature type="binding site" evidence="5">
    <location>
        <position position="656"/>
    </location>
    <ligand>
        <name>Mg(2+)</name>
        <dbReference type="ChEBI" id="CHEBI:18420"/>
    </ligand>
</feature>
<dbReference type="GO" id="GO:0046872">
    <property type="term" value="F:metal ion binding"/>
    <property type="evidence" value="ECO:0007669"/>
    <property type="project" value="UniProtKB-KW"/>
</dbReference>
<dbReference type="GO" id="GO:0000175">
    <property type="term" value="F:3'-5'-RNA exonuclease activity"/>
    <property type="evidence" value="ECO:0007669"/>
    <property type="project" value="UniProtKB-UniRule"/>
</dbReference>
<dbReference type="GO" id="GO:0000956">
    <property type="term" value="P:nuclear-transcribed mRNA catabolic process"/>
    <property type="evidence" value="ECO:0007669"/>
    <property type="project" value="UniProtKB-UniRule"/>
</dbReference>
<evidence type="ECO:0000313" key="9">
    <source>
        <dbReference type="Proteomes" id="UP000825935"/>
    </source>
</evidence>
<feature type="compositionally biased region" description="Polar residues" evidence="6">
    <location>
        <begin position="36"/>
        <end position="57"/>
    </location>
</feature>
<dbReference type="PROSITE" id="PS01175">
    <property type="entry name" value="RIBONUCLEASE_II"/>
    <property type="match status" value="1"/>
</dbReference>
<dbReference type="Pfam" id="PF17849">
    <property type="entry name" value="OB_Dis3"/>
    <property type="match status" value="1"/>
</dbReference>
<evidence type="ECO:0000256" key="5">
    <source>
        <dbReference type="HAMAP-Rule" id="MF_03045"/>
    </source>
</evidence>
<gene>
    <name evidence="8" type="ORF">KP509_25G073900</name>
</gene>
<keyword evidence="5" id="KW-0269">Exonuclease</keyword>
<comment type="similarity">
    <text evidence="5">Belongs to the RNR ribonuclease family. DIS3L2 subfamily.</text>
</comment>
<feature type="domain" description="RNB" evidence="7">
    <location>
        <begin position="644"/>
        <end position="1002"/>
    </location>
</feature>
<dbReference type="EMBL" id="CM035430">
    <property type="protein sequence ID" value="KAH7299126.1"/>
    <property type="molecule type" value="Genomic_DNA"/>
</dbReference>
<dbReference type="OMA" id="YCKSIAG"/>
<feature type="binding site" evidence="5">
    <location>
        <position position="665"/>
    </location>
    <ligand>
        <name>Mg(2+)</name>
        <dbReference type="ChEBI" id="CHEBI:18420"/>
    </ligand>
</feature>
<dbReference type="AlphaFoldDB" id="A0A8T2RRN2"/>
<keyword evidence="4 5" id="KW-0694">RNA-binding</keyword>
<comment type="cofactor">
    <cofactor evidence="5">
        <name>Mg(2+)</name>
        <dbReference type="ChEBI" id="CHEBI:18420"/>
    </cofactor>
    <cofactor evidence="5">
        <name>Mn(2+)</name>
        <dbReference type="ChEBI" id="CHEBI:29035"/>
    </cofactor>
</comment>
<protein>
    <recommendedName>
        <fullName evidence="5">DIS3-like exonuclease 2</fullName>
        <ecNumber evidence="5">3.1.13.-</ecNumber>
    </recommendedName>
</protein>
<dbReference type="GO" id="GO:1990074">
    <property type="term" value="P:polyuridylation-dependent mRNA catabolic process"/>
    <property type="evidence" value="ECO:0007669"/>
    <property type="project" value="UniProtKB-UniRule"/>
</dbReference>
<feature type="region of interest" description="Disordered" evidence="6">
    <location>
        <begin position="400"/>
        <end position="426"/>
    </location>
</feature>
<evidence type="ECO:0000256" key="1">
    <source>
        <dbReference type="ARBA" id="ARBA00022490"/>
    </source>
</evidence>
<dbReference type="InterPro" id="IPR041505">
    <property type="entry name" value="Dis3_CSD2"/>
</dbReference>
<name>A0A8T2RRN2_CERRI</name>
<dbReference type="InterPro" id="IPR028591">
    <property type="entry name" value="DIS3L2"/>
</dbReference>
<dbReference type="Gene3D" id="2.40.50.700">
    <property type="match status" value="1"/>
</dbReference>
<feature type="compositionally biased region" description="Polar residues" evidence="6">
    <location>
        <begin position="10"/>
        <end position="19"/>
    </location>
</feature>
<evidence type="ECO:0000256" key="4">
    <source>
        <dbReference type="ARBA" id="ARBA00022884"/>
    </source>
</evidence>
<keyword evidence="5" id="KW-0378">Hydrolase</keyword>
<proteinExistence type="inferred from homology"/>
<reference evidence="8" key="1">
    <citation type="submission" date="2021-08" db="EMBL/GenBank/DDBJ databases">
        <title>WGS assembly of Ceratopteris richardii.</title>
        <authorList>
            <person name="Marchant D.B."/>
            <person name="Chen G."/>
            <person name="Jenkins J."/>
            <person name="Shu S."/>
            <person name="Leebens-Mack J."/>
            <person name="Grimwood J."/>
            <person name="Schmutz J."/>
            <person name="Soltis P."/>
            <person name="Soltis D."/>
            <person name="Chen Z.-H."/>
        </authorList>
    </citation>
    <scope>NUCLEOTIDE SEQUENCE</scope>
    <source>
        <strain evidence="8">Whitten #5841</strain>
        <tissue evidence="8">Leaf</tissue>
    </source>
</reference>
<sequence length="1252" mass="139298">MQSKIEQRQQRQPQTSLKSYNAVPPPPCLYGDSRRNPSPTLNPNQNCRNRSNANLGASPNLNSFPNFNNGDSEKKPRRRSRGRRSQDLTTEAADVFSSTGSNGTRECSIVRQNDSASSIENYGCSSFLSSQSPNCIPGPSSNGKDTHVAHLSHAEIANGSVNGLLTPVFDVCTASKASMCTPDKDKYRDISAAKLKRKDSSKSLLLSNGDLKPEKFKYSPKTKTDILCNGKSKQDCDCSGIHGSYHLADEASTSTSFKEENSSFYSRQHLSPICTGKGRYMQKNKSEKANFPRTCFRPHWPSFEIEKALEEGEAFRCTIRVNAHFRAEGYVTIEGVPIDVLIDGLEAQNRSIEGDVVAVIINNVSKWTRLKGGTAKQSCSDQGNGLDDTCRIELLDTEAGRSSDEEQTCTQEQRTEGASESITASEDAQVVSDASSLVEHLSLVEETKMTHLQKGSVQSDLADDSLSNISHKAYQRLIRNIALHPDKRPTGKVVGILEKSDRRQSVVGFLEVYSRPGNKCRSEISKSQFFDESYAIFLVPCDTKLPKMVIHVDALPSNLRDRYYAGDTTFESELVAACIKCWEAESNYPVAEISHSLGQGGEIEANLAAILFEHAVHSAEFPPSVLKCIPDLPWTIPVDEYMNRKDLTCFRVFTIDPPTARDLDDALSIQRLANGLLRVGVHIADVSYFVHPETELDKEAQLRSTSVYLIQSVVPMLPRPLCEELCSLNPGVDRLTLSIMWDLDENWQVVDHWIGRTIINSCCKLSYDHAQNIISGKSSLNSDGMIESQTQDIDFPKLYGNFKWADVVDDIKTLHEIARRRRDARFEAGALSLQNSRLIFDLNEDGIPNGSSVYEHQDSNFLVEEFMLLANMTAAKVIAGAFPDCALLRRHPEPNTRKLKELEDFCSKNGLEISAVSSGALHESLHKLCEDHREDPAMQSILMLYATKPMQLAKYFSTGEIRNEQEWAHYALATPFYTHFTSPIRRYPDIVVHRTLLAAIEAENVLLGPSNEGNPVDGSTSPVRCFTGPCLDKLTVQSCDGQRALASAALKHKVPGSQDLALLAEHCNRRKLASRNVRDASDKVYLWAMLKKKKGIFSEARVLALGPKFVSLYVNEIAMERRVYYEDTDGLGIEWCSNTCTAILDLLHFKTSRKERQGRGRPLAEVAYLVNPAYCMDDLVDKDNQLAETDLDDERGLENEECCGENKMPEPAVLPLTLRLLAPVPTYVFATGGNGRPLDIGVRLYVSSYFQQ</sequence>
<dbReference type="GO" id="GO:0000932">
    <property type="term" value="C:P-body"/>
    <property type="evidence" value="ECO:0007669"/>
    <property type="project" value="UniProtKB-SubCell"/>
</dbReference>
<feature type="compositionally biased region" description="Low complexity" evidence="6">
    <location>
        <begin position="58"/>
        <end position="69"/>
    </location>
</feature>
<dbReference type="EC" id="3.1.13.-" evidence="5"/>
<dbReference type="PANTHER" id="PTHR23355">
    <property type="entry name" value="RIBONUCLEASE"/>
    <property type="match status" value="1"/>
</dbReference>
<feature type="compositionally biased region" description="Polar residues" evidence="6">
    <location>
        <begin position="96"/>
        <end position="107"/>
    </location>
</feature>
<comment type="function">
    <text evidence="5">3'-5'-exoribonuclease that specifically recognizes RNAs polyuridylated at their 3' end and mediates their degradation. Component of an exosome-independent RNA degradation pathway that mediates degradation of cytoplasmic mRNAs that have been deadenylated and subsequently uridylated at their 3'.</text>
</comment>
<dbReference type="HAMAP" id="MF_03045">
    <property type="entry name" value="DIS3L2"/>
    <property type="match status" value="1"/>
</dbReference>
<organism evidence="8 9">
    <name type="scientific">Ceratopteris richardii</name>
    <name type="common">Triangle waterfern</name>
    <dbReference type="NCBI Taxonomy" id="49495"/>
    <lineage>
        <taxon>Eukaryota</taxon>
        <taxon>Viridiplantae</taxon>
        <taxon>Streptophyta</taxon>
        <taxon>Embryophyta</taxon>
        <taxon>Tracheophyta</taxon>
        <taxon>Polypodiopsida</taxon>
        <taxon>Polypodiidae</taxon>
        <taxon>Polypodiales</taxon>
        <taxon>Pteridineae</taxon>
        <taxon>Pteridaceae</taxon>
        <taxon>Parkerioideae</taxon>
        <taxon>Ceratopteris</taxon>
    </lineage>
</organism>
<keyword evidence="1 5" id="KW-0963">Cytoplasm</keyword>
<dbReference type="InterPro" id="IPR001900">
    <property type="entry name" value="RNase_II/R"/>
</dbReference>
<keyword evidence="5" id="KW-0464">Manganese</keyword>
<evidence type="ECO:0000256" key="6">
    <source>
        <dbReference type="SAM" id="MobiDB-lite"/>
    </source>
</evidence>
<dbReference type="Gene3D" id="2.40.50.690">
    <property type="match status" value="1"/>
</dbReference>
<dbReference type="OrthoDB" id="372421at2759"/>
<evidence type="ECO:0000313" key="8">
    <source>
        <dbReference type="EMBL" id="KAH7299126.1"/>
    </source>
</evidence>
<feature type="region of interest" description="Disordered" evidence="6">
    <location>
        <begin position="1"/>
        <end position="107"/>
    </location>
</feature>